<evidence type="ECO:0000313" key="4">
    <source>
        <dbReference type="Proteomes" id="UP001498238"/>
    </source>
</evidence>
<evidence type="ECO:0000259" key="2">
    <source>
        <dbReference type="PROSITE" id="PS51819"/>
    </source>
</evidence>
<dbReference type="Gene3D" id="3.30.720.120">
    <property type="match status" value="1"/>
</dbReference>
<dbReference type="EMBL" id="BAAAAF010000028">
    <property type="protein sequence ID" value="GAA0037428.1"/>
    <property type="molecule type" value="Genomic_DNA"/>
</dbReference>
<organism evidence="3 4">
    <name type="scientific">Brevibacterium metallidurans</name>
    <dbReference type="NCBI Taxonomy" id="1482676"/>
    <lineage>
        <taxon>Bacteria</taxon>
        <taxon>Bacillati</taxon>
        <taxon>Actinomycetota</taxon>
        <taxon>Actinomycetes</taxon>
        <taxon>Micrococcales</taxon>
        <taxon>Brevibacteriaceae</taxon>
        <taxon>Brevibacterium</taxon>
    </lineage>
</organism>
<dbReference type="RefSeq" id="WP_339394044.1">
    <property type="nucleotide sequence ID" value="NZ_BAAAAF010000028.1"/>
</dbReference>
<sequence>MTTTPEPSTTETTTTAPTATEPSTTAPTATGAATTASANPDSAPTQANVWPTFRYRDAKAAITFLTSAFGFEVAVEYTNADDPTVVEHAELAWPGGGGIMLGSARDDGGVMTSVGVASGSVYIAVDDVDSLFRRATDAGASVVRGLTEMDYGSCDFSVTDPEGVLWNFGTYRGAGRA</sequence>
<comment type="caution">
    <text evidence="3">The sequence shown here is derived from an EMBL/GenBank/DDBJ whole genome shotgun (WGS) entry which is preliminary data.</text>
</comment>
<feature type="compositionally biased region" description="Low complexity" evidence="1">
    <location>
        <begin position="1"/>
        <end position="38"/>
    </location>
</feature>
<name>A0ABN0ST74_9MICO</name>
<keyword evidence="4" id="KW-1185">Reference proteome</keyword>
<dbReference type="Pfam" id="PF00903">
    <property type="entry name" value="Glyoxalase"/>
    <property type="match status" value="1"/>
</dbReference>
<feature type="domain" description="VOC" evidence="2">
    <location>
        <begin position="47"/>
        <end position="171"/>
    </location>
</feature>
<dbReference type="PANTHER" id="PTHR34109">
    <property type="entry name" value="BNAUNNG04460D PROTEIN-RELATED"/>
    <property type="match status" value="1"/>
</dbReference>
<dbReference type="PANTHER" id="PTHR34109:SF1">
    <property type="entry name" value="VOC DOMAIN-CONTAINING PROTEIN"/>
    <property type="match status" value="1"/>
</dbReference>
<feature type="region of interest" description="Disordered" evidence="1">
    <location>
        <begin position="1"/>
        <end position="45"/>
    </location>
</feature>
<gene>
    <name evidence="3" type="ORF">NCCP602_33900</name>
</gene>
<dbReference type="Proteomes" id="UP001498238">
    <property type="component" value="Unassembled WGS sequence"/>
</dbReference>
<dbReference type="InterPro" id="IPR037523">
    <property type="entry name" value="VOC_core"/>
</dbReference>
<proteinExistence type="predicted"/>
<dbReference type="Gene3D" id="3.30.720.110">
    <property type="match status" value="1"/>
</dbReference>
<dbReference type="InterPro" id="IPR004360">
    <property type="entry name" value="Glyas_Fos-R_dOase_dom"/>
</dbReference>
<dbReference type="PROSITE" id="PS51819">
    <property type="entry name" value="VOC"/>
    <property type="match status" value="1"/>
</dbReference>
<dbReference type="InterPro" id="IPR029068">
    <property type="entry name" value="Glyas_Bleomycin-R_OHBP_Dase"/>
</dbReference>
<protein>
    <recommendedName>
        <fullName evidence="2">VOC domain-containing protein</fullName>
    </recommendedName>
</protein>
<evidence type="ECO:0000313" key="3">
    <source>
        <dbReference type="EMBL" id="GAA0037428.1"/>
    </source>
</evidence>
<dbReference type="SUPFAM" id="SSF54593">
    <property type="entry name" value="Glyoxalase/Bleomycin resistance protein/Dihydroxybiphenyl dioxygenase"/>
    <property type="match status" value="1"/>
</dbReference>
<reference evidence="3 4" key="1">
    <citation type="submission" date="2024-01" db="EMBL/GenBank/DDBJ databases">
        <title>Characterization of antibiotic resistant novel bacterial strains and their environmental applications.</title>
        <authorList>
            <person name="Manzoor S."/>
            <person name="Abbas S."/>
            <person name="Arshad M."/>
            <person name="Ahmed I."/>
        </authorList>
    </citation>
    <scope>NUCLEOTIDE SEQUENCE [LARGE SCALE GENOMIC DNA]</scope>
    <source>
        <strain evidence="3 4">NCCP-602</strain>
    </source>
</reference>
<accession>A0ABN0ST74</accession>
<evidence type="ECO:0000256" key="1">
    <source>
        <dbReference type="SAM" id="MobiDB-lite"/>
    </source>
</evidence>